<reference evidence="1" key="1">
    <citation type="submission" date="2016-05" db="EMBL/GenBank/DDBJ databases">
        <authorList>
            <person name="Lavstsen T."/>
            <person name="Jespersen J.S."/>
        </authorList>
    </citation>
    <scope>NUCLEOTIDE SEQUENCE</scope>
    <source>
        <tissue evidence="1">Brain</tissue>
    </source>
</reference>
<accession>A0A1A8CKF9</accession>
<feature type="non-terminal residue" evidence="1">
    <location>
        <position position="170"/>
    </location>
</feature>
<dbReference type="EMBL" id="HADZ01015300">
    <property type="protein sequence ID" value="SBP79241.1"/>
    <property type="molecule type" value="Transcribed_RNA"/>
</dbReference>
<name>A0A1A8CKF9_NOTKA</name>
<organism evidence="1">
    <name type="scientific">Nothobranchius kadleci</name>
    <name type="common">African annual killifish</name>
    <dbReference type="NCBI Taxonomy" id="1051664"/>
    <lineage>
        <taxon>Eukaryota</taxon>
        <taxon>Metazoa</taxon>
        <taxon>Chordata</taxon>
        <taxon>Craniata</taxon>
        <taxon>Vertebrata</taxon>
        <taxon>Euteleostomi</taxon>
        <taxon>Actinopterygii</taxon>
        <taxon>Neopterygii</taxon>
        <taxon>Teleostei</taxon>
        <taxon>Neoteleostei</taxon>
        <taxon>Acanthomorphata</taxon>
        <taxon>Ovalentaria</taxon>
        <taxon>Atherinomorphae</taxon>
        <taxon>Cyprinodontiformes</taxon>
        <taxon>Nothobranchiidae</taxon>
        <taxon>Nothobranchius</taxon>
    </lineage>
</organism>
<feature type="non-terminal residue" evidence="1">
    <location>
        <position position="1"/>
    </location>
</feature>
<dbReference type="AlphaFoldDB" id="A0A1A8CKF9"/>
<reference evidence="1" key="2">
    <citation type="submission" date="2016-06" db="EMBL/GenBank/DDBJ databases">
        <title>The genome of a short-lived fish provides insights into sex chromosome evolution and the genetic control of aging.</title>
        <authorList>
            <person name="Reichwald K."/>
            <person name="Felder M."/>
            <person name="Petzold A."/>
            <person name="Koch P."/>
            <person name="Groth M."/>
            <person name="Platzer M."/>
        </authorList>
    </citation>
    <scope>NUCLEOTIDE SEQUENCE</scope>
    <source>
        <tissue evidence="1">Brain</tissue>
    </source>
</reference>
<protein>
    <submittedName>
        <fullName evidence="1">Transcription factor 7 (T-cell specific, HMG-box)</fullName>
    </submittedName>
</protein>
<proteinExistence type="predicted"/>
<gene>
    <name evidence="1" type="primary">TCF7</name>
</gene>
<sequence>EEKEVHSLPSRRRLPQSNFFRSKCYRLSSLPFSRTPPSLPAPPFSWLFAAAHLPINTPPIVSAHALTHTLPPGATRWQTSGRLPSARGQTPPHTPGTVQQADALLYSTVRRQGGRTVPQNANRDSLIDLLRSPSWISTPLSSVHNIPAFNPSCSTVGDLQVPAPPHRHCK</sequence>
<evidence type="ECO:0000313" key="1">
    <source>
        <dbReference type="EMBL" id="SBP79241.1"/>
    </source>
</evidence>